<evidence type="ECO:0000313" key="1">
    <source>
        <dbReference type="EMBL" id="OAQ63361.1"/>
    </source>
</evidence>
<organism evidence="1 2">
    <name type="scientific">Pochonia chlamydosporia 170</name>
    <dbReference type="NCBI Taxonomy" id="1380566"/>
    <lineage>
        <taxon>Eukaryota</taxon>
        <taxon>Fungi</taxon>
        <taxon>Dikarya</taxon>
        <taxon>Ascomycota</taxon>
        <taxon>Pezizomycotina</taxon>
        <taxon>Sordariomycetes</taxon>
        <taxon>Hypocreomycetidae</taxon>
        <taxon>Hypocreales</taxon>
        <taxon>Clavicipitaceae</taxon>
        <taxon>Pochonia</taxon>
    </lineage>
</organism>
<protein>
    <submittedName>
        <fullName evidence="1">Uncharacterized protein</fullName>
    </submittedName>
</protein>
<comment type="caution">
    <text evidence="1">The sequence shown here is derived from an EMBL/GenBank/DDBJ whole genome shotgun (WGS) entry which is preliminary data.</text>
</comment>
<reference evidence="1 2" key="1">
    <citation type="journal article" date="2016" name="PLoS Pathog.">
        <title>Biosynthesis of antibiotic leucinostatins in bio-control fungus Purpureocillium lilacinum and their inhibition on phytophthora revealed by genome mining.</title>
        <authorList>
            <person name="Wang G."/>
            <person name="Liu Z."/>
            <person name="Lin R."/>
            <person name="Li E."/>
            <person name="Mao Z."/>
            <person name="Ling J."/>
            <person name="Yang Y."/>
            <person name="Yin W.B."/>
            <person name="Xie B."/>
        </authorList>
    </citation>
    <scope>NUCLEOTIDE SEQUENCE [LARGE SCALE GENOMIC DNA]</scope>
    <source>
        <strain evidence="1">170</strain>
    </source>
</reference>
<keyword evidence="2" id="KW-1185">Reference proteome</keyword>
<dbReference type="AlphaFoldDB" id="A0A179FDP5"/>
<proteinExistence type="predicted"/>
<gene>
    <name evidence="1" type="ORF">VFPPC_16464</name>
</gene>
<sequence>MLLGKSYRLLGAMQFESGFPAFAVTHCFSTLCLVSDGTHKTTGSGTPVHSFLNGENQLRGLINSNDALRFCPGKLGVVQEPARFDRINQDYSRQ</sequence>
<dbReference type="RefSeq" id="XP_018140941.1">
    <property type="nucleotide sequence ID" value="XM_018294217.1"/>
</dbReference>
<dbReference type="KEGG" id="pchm:VFPPC_16464"/>
<name>A0A179FDP5_METCM</name>
<evidence type="ECO:0000313" key="2">
    <source>
        <dbReference type="Proteomes" id="UP000078397"/>
    </source>
</evidence>
<accession>A0A179FDP5</accession>
<dbReference type="Proteomes" id="UP000078397">
    <property type="component" value="Unassembled WGS sequence"/>
</dbReference>
<dbReference type="GeneID" id="28858211"/>
<dbReference type="EMBL" id="LSBJ02000006">
    <property type="protein sequence ID" value="OAQ63361.1"/>
    <property type="molecule type" value="Genomic_DNA"/>
</dbReference>